<evidence type="ECO:0000256" key="4">
    <source>
        <dbReference type="ARBA" id="ARBA00022806"/>
    </source>
</evidence>
<dbReference type="PROSITE" id="PS51217">
    <property type="entry name" value="UVRD_HELICASE_CTER"/>
    <property type="match status" value="1"/>
</dbReference>
<dbReference type="InterPro" id="IPR014017">
    <property type="entry name" value="DNA_helicase_UvrD-like_C"/>
</dbReference>
<keyword evidence="6" id="KW-0238">DNA-binding</keyword>
<feature type="binding site" evidence="11">
    <location>
        <begin position="27"/>
        <end position="34"/>
    </location>
    <ligand>
        <name>ATP</name>
        <dbReference type="ChEBI" id="CHEBI:30616"/>
    </ligand>
</feature>
<dbReference type="GO" id="GO:0009314">
    <property type="term" value="P:response to radiation"/>
    <property type="evidence" value="ECO:0007669"/>
    <property type="project" value="UniProtKB-ARBA"/>
</dbReference>
<evidence type="ECO:0000259" key="14">
    <source>
        <dbReference type="PROSITE" id="PS51217"/>
    </source>
</evidence>
<evidence type="ECO:0000259" key="13">
    <source>
        <dbReference type="PROSITE" id="PS51198"/>
    </source>
</evidence>
<feature type="compositionally biased region" description="Gly residues" evidence="12">
    <location>
        <begin position="716"/>
        <end position="731"/>
    </location>
</feature>
<dbReference type="SUPFAM" id="SSF52540">
    <property type="entry name" value="P-loop containing nucleoside triphosphate hydrolases"/>
    <property type="match status" value="1"/>
</dbReference>
<keyword evidence="3 11" id="KW-0378">Hydrolase</keyword>
<dbReference type="InterPro" id="IPR013986">
    <property type="entry name" value="DExx_box_DNA_helicase_dom_sf"/>
</dbReference>
<dbReference type="GO" id="GO:0005524">
    <property type="term" value="F:ATP binding"/>
    <property type="evidence" value="ECO:0007669"/>
    <property type="project" value="UniProtKB-UniRule"/>
</dbReference>
<protein>
    <recommendedName>
        <fullName evidence="9">DNA 3'-5' helicase</fullName>
        <ecNumber evidence="9">5.6.2.4</ecNumber>
    </recommendedName>
</protein>
<dbReference type="Gene3D" id="1.10.486.10">
    <property type="entry name" value="PCRA, domain 4"/>
    <property type="match status" value="1"/>
</dbReference>
<dbReference type="PANTHER" id="PTHR11070:SF2">
    <property type="entry name" value="ATP-DEPENDENT DNA HELICASE SRS2"/>
    <property type="match status" value="1"/>
</dbReference>
<keyword evidence="4 11" id="KW-0347">Helicase</keyword>
<dbReference type="GO" id="GO:0000725">
    <property type="term" value="P:recombinational repair"/>
    <property type="evidence" value="ECO:0007669"/>
    <property type="project" value="TreeGrafter"/>
</dbReference>
<keyword evidence="2 11" id="KW-0547">Nucleotide-binding</keyword>
<evidence type="ECO:0000256" key="11">
    <source>
        <dbReference type="PROSITE-ProRule" id="PRU00560"/>
    </source>
</evidence>
<dbReference type="FunFam" id="1.10.10.160:FF:000001">
    <property type="entry name" value="ATP-dependent DNA helicase"/>
    <property type="match status" value="1"/>
</dbReference>
<keyword evidence="7" id="KW-0413">Isomerase</keyword>
<evidence type="ECO:0000256" key="2">
    <source>
        <dbReference type="ARBA" id="ARBA00022741"/>
    </source>
</evidence>
<evidence type="ECO:0000256" key="8">
    <source>
        <dbReference type="ARBA" id="ARBA00034617"/>
    </source>
</evidence>
<dbReference type="InterPro" id="IPR014016">
    <property type="entry name" value="UvrD-like_ATP-bd"/>
</dbReference>
<feature type="domain" description="UvrD-like helicase ATP-binding" evidence="13">
    <location>
        <begin position="6"/>
        <end position="285"/>
    </location>
</feature>
<dbReference type="InterPro" id="IPR000212">
    <property type="entry name" value="DNA_helicase_UvrD/REP"/>
</dbReference>
<evidence type="ECO:0000256" key="1">
    <source>
        <dbReference type="ARBA" id="ARBA00009922"/>
    </source>
</evidence>
<evidence type="ECO:0000313" key="15">
    <source>
        <dbReference type="EMBL" id="MVX61349.1"/>
    </source>
</evidence>
<accession>A0A6N8JQQ5</accession>
<dbReference type="Proteomes" id="UP000463388">
    <property type="component" value="Unassembled WGS sequence"/>
</dbReference>
<sequence>MAIDIDTLNDPQREAVVTTEGPLLVLAGAGSGKTRVLTYRIANIIERDLAAPWEILAITFTNKAAAEMRERLGQLVGGRSRGMWVSTFHSMCGRILRADAERLGFTKGFTIYDTDDLKRLYKDIMASLNIDPKRFPVNALMNRISQAKNDLVVPADFEASATDPVGKQAARVYTRLQERLRAANAMDFDDMLLYGYLLLKHHEDVRAAYQQRFRYIMVDEYQDTNRAQYAITQLLAAGHRNIMVVGDDDQSIYSWRGADLRNILEFESDYPEARVVKLEQNYRSVGNILAAANAVIANNRHRKEKRLFTASGDGDKISVYLAADERDEGRWIAGEIEKRRADGLSYNNMAVFYRTNAQSRMLEDMLLRAGVPYRIVGGTKFFDRAEIRDVMAYLTLVVNPADDIAAKRVINVPRRGIGKATIERIDQFGLEMSMPFLTAAELAIVDEEIRPATRRAVGEFLQVIKDAQSYGGNLRKIIEMVIDKAGLIRALEDEATDEARGRIENIQEFLGVVDEFTETHDVEDADYAAPTAGEDAGGEPVRVLRGDSLADFIEWVRLRTDMDMVAEDGQAVTLMTVHSSKGLEFDCVWVAGMEETLFPHMNSVGDAASVEEERRLAYVAITRARKKLYLTCAQQRQIFGQTHANPVSRFIGEIPGELRQTTGLGSAGFSGTGWEKRGSRRGIAGSGTEAGEGRVFGRSSASGSRGRSFEEFRASGGLGRGERGAGAGSRGGTRSAASVTDGAGRVRAGANPNAGKKAAAQATFAAGDAVDHKTFGRGTVVKVDGDTLHIKFAKTGQTKKLLKDYAPIVKIG</sequence>
<dbReference type="CDD" id="cd18807">
    <property type="entry name" value="SF1_C_UvrD"/>
    <property type="match status" value="1"/>
</dbReference>
<reference evidence="15 16" key="1">
    <citation type="submission" date="2019-12" db="EMBL/GenBank/DDBJ databases">
        <title>Microbes associate with the intestines of laboratory mice.</title>
        <authorList>
            <person name="Navarre W."/>
            <person name="Wong E."/>
        </authorList>
    </citation>
    <scope>NUCLEOTIDE SEQUENCE [LARGE SCALE GENOMIC DNA]</scope>
    <source>
        <strain evidence="15 16">NM66_B29</strain>
    </source>
</reference>
<dbReference type="GO" id="GO:0043138">
    <property type="term" value="F:3'-5' DNA helicase activity"/>
    <property type="evidence" value="ECO:0007669"/>
    <property type="project" value="UniProtKB-EC"/>
</dbReference>
<dbReference type="OrthoDB" id="9806690at2"/>
<comment type="caution">
    <text evidence="15">The sequence shown here is derived from an EMBL/GenBank/DDBJ whole genome shotgun (WGS) entry which is preliminary data.</text>
</comment>
<keyword evidence="16" id="KW-1185">Reference proteome</keyword>
<evidence type="ECO:0000256" key="6">
    <source>
        <dbReference type="ARBA" id="ARBA00023125"/>
    </source>
</evidence>
<dbReference type="AlphaFoldDB" id="A0A6N8JQQ5"/>
<evidence type="ECO:0000256" key="10">
    <source>
        <dbReference type="ARBA" id="ARBA00048988"/>
    </source>
</evidence>
<dbReference type="GO" id="GO:0003677">
    <property type="term" value="F:DNA binding"/>
    <property type="evidence" value="ECO:0007669"/>
    <property type="project" value="UniProtKB-KW"/>
</dbReference>
<feature type="compositionally biased region" description="Low complexity" evidence="12">
    <location>
        <begin position="696"/>
        <end position="706"/>
    </location>
</feature>
<dbReference type="Pfam" id="PF21196">
    <property type="entry name" value="PcrA_UvrD_tudor"/>
    <property type="match status" value="1"/>
</dbReference>
<comment type="catalytic activity">
    <reaction evidence="10">
        <text>ATP + H2O = ADP + phosphate + H(+)</text>
        <dbReference type="Rhea" id="RHEA:13065"/>
        <dbReference type="ChEBI" id="CHEBI:15377"/>
        <dbReference type="ChEBI" id="CHEBI:15378"/>
        <dbReference type="ChEBI" id="CHEBI:30616"/>
        <dbReference type="ChEBI" id="CHEBI:43474"/>
        <dbReference type="ChEBI" id="CHEBI:456216"/>
        <dbReference type="EC" id="5.6.2.4"/>
    </reaction>
</comment>
<dbReference type="GO" id="GO:0005829">
    <property type="term" value="C:cytosol"/>
    <property type="evidence" value="ECO:0007669"/>
    <property type="project" value="TreeGrafter"/>
</dbReference>
<dbReference type="Pfam" id="PF13361">
    <property type="entry name" value="UvrD_C"/>
    <property type="match status" value="1"/>
</dbReference>
<organism evidence="15 16">
    <name type="scientific">Adlercreutzia mucosicola</name>
    <dbReference type="NCBI Taxonomy" id="580026"/>
    <lineage>
        <taxon>Bacteria</taxon>
        <taxon>Bacillati</taxon>
        <taxon>Actinomycetota</taxon>
        <taxon>Coriobacteriia</taxon>
        <taxon>Eggerthellales</taxon>
        <taxon>Eggerthellaceae</taxon>
        <taxon>Adlercreutzia</taxon>
    </lineage>
</organism>
<evidence type="ECO:0000256" key="5">
    <source>
        <dbReference type="ARBA" id="ARBA00022840"/>
    </source>
</evidence>
<dbReference type="PANTHER" id="PTHR11070">
    <property type="entry name" value="UVRD / RECB / PCRA DNA HELICASE FAMILY MEMBER"/>
    <property type="match status" value="1"/>
</dbReference>
<comment type="similarity">
    <text evidence="1">Belongs to the helicase family. UvrD subfamily.</text>
</comment>
<dbReference type="InterPro" id="IPR027417">
    <property type="entry name" value="P-loop_NTPase"/>
</dbReference>
<dbReference type="PROSITE" id="PS51198">
    <property type="entry name" value="UVRD_HELICASE_ATP_BIND"/>
    <property type="match status" value="1"/>
</dbReference>
<feature type="region of interest" description="Disordered" evidence="12">
    <location>
        <begin position="661"/>
        <end position="754"/>
    </location>
</feature>
<evidence type="ECO:0000256" key="9">
    <source>
        <dbReference type="ARBA" id="ARBA00034808"/>
    </source>
</evidence>
<dbReference type="Gene3D" id="1.10.10.160">
    <property type="match status" value="1"/>
</dbReference>
<evidence type="ECO:0000313" key="16">
    <source>
        <dbReference type="Proteomes" id="UP000463388"/>
    </source>
</evidence>
<dbReference type="EMBL" id="WSRR01000018">
    <property type="protein sequence ID" value="MVX61349.1"/>
    <property type="molecule type" value="Genomic_DNA"/>
</dbReference>
<evidence type="ECO:0000256" key="12">
    <source>
        <dbReference type="SAM" id="MobiDB-lite"/>
    </source>
</evidence>
<dbReference type="Gene3D" id="3.40.50.300">
    <property type="entry name" value="P-loop containing nucleotide triphosphate hydrolases"/>
    <property type="match status" value="2"/>
</dbReference>
<dbReference type="GO" id="GO:0016787">
    <property type="term" value="F:hydrolase activity"/>
    <property type="evidence" value="ECO:0007669"/>
    <property type="project" value="UniProtKB-UniRule"/>
</dbReference>
<name>A0A6N8JQQ5_9ACTN</name>
<keyword evidence="5 11" id="KW-0067">ATP-binding</keyword>
<dbReference type="EC" id="5.6.2.4" evidence="9"/>
<evidence type="ECO:0000256" key="7">
    <source>
        <dbReference type="ARBA" id="ARBA00023235"/>
    </source>
</evidence>
<dbReference type="Pfam" id="PF00580">
    <property type="entry name" value="UvrD-helicase"/>
    <property type="match status" value="1"/>
</dbReference>
<evidence type="ECO:0000256" key="3">
    <source>
        <dbReference type="ARBA" id="ARBA00022801"/>
    </source>
</evidence>
<proteinExistence type="inferred from homology"/>
<dbReference type="GO" id="GO:0033202">
    <property type="term" value="C:DNA helicase complex"/>
    <property type="evidence" value="ECO:0007669"/>
    <property type="project" value="TreeGrafter"/>
</dbReference>
<dbReference type="CDD" id="cd17932">
    <property type="entry name" value="DEXQc_UvrD"/>
    <property type="match status" value="1"/>
</dbReference>
<feature type="domain" description="UvrD-like helicase C-terminal" evidence="14">
    <location>
        <begin position="286"/>
        <end position="582"/>
    </location>
</feature>
<comment type="catalytic activity">
    <reaction evidence="8">
        <text>Couples ATP hydrolysis with the unwinding of duplex DNA by translocating in the 3'-5' direction.</text>
        <dbReference type="EC" id="5.6.2.4"/>
    </reaction>
</comment>
<dbReference type="RefSeq" id="WP_160346477.1">
    <property type="nucleotide sequence ID" value="NZ_WSRR01000018.1"/>
</dbReference>
<gene>
    <name evidence="15" type="ORF">GKZ27_07765</name>
</gene>